<protein>
    <submittedName>
        <fullName evidence="1">Uncharacterized protein</fullName>
    </submittedName>
</protein>
<keyword evidence="2" id="KW-1185">Reference proteome</keyword>
<organism evidence="1 2">
    <name type="scientific">Violaceomyces palustris</name>
    <dbReference type="NCBI Taxonomy" id="1673888"/>
    <lineage>
        <taxon>Eukaryota</taxon>
        <taxon>Fungi</taxon>
        <taxon>Dikarya</taxon>
        <taxon>Basidiomycota</taxon>
        <taxon>Ustilaginomycotina</taxon>
        <taxon>Ustilaginomycetes</taxon>
        <taxon>Violaceomycetales</taxon>
        <taxon>Violaceomycetaceae</taxon>
        <taxon>Violaceomyces</taxon>
    </lineage>
</organism>
<name>A0ACD0NSJ2_9BASI</name>
<proteinExistence type="predicted"/>
<sequence>MFSILFSLFSPRLHSYLLSIRSFFDTLSRGGRRGGGKGPDLIRWLGNRPNGMAYRGEEKQAESQREPRQPRQ</sequence>
<dbReference type="Proteomes" id="UP000245626">
    <property type="component" value="Unassembled WGS sequence"/>
</dbReference>
<evidence type="ECO:0000313" key="1">
    <source>
        <dbReference type="EMBL" id="PWN48805.1"/>
    </source>
</evidence>
<gene>
    <name evidence="1" type="ORF">IE53DRAFT_176655</name>
</gene>
<accession>A0ACD0NSJ2</accession>
<reference evidence="1 2" key="1">
    <citation type="journal article" date="2018" name="Mol. Biol. Evol.">
        <title>Broad Genomic Sampling Reveals a Smut Pathogenic Ancestry of the Fungal Clade Ustilaginomycotina.</title>
        <authorList>
            <person name="Kijpornyongpan T."/>
            <person name="Mondo S.J."/>
            <person name="Barry K."/>
            <person name="Sandor L."/>
            <person name="Lee J."/>
            <person name="Lipzen A."/>
            <person name="Pangilinan J."/>
            <person name="LaButti K."/>
            <person name="Hainaut M."/>
            <person name="Henrissat B."/>
            <person name="Grigoriev I.V."/>
            <person name="Spatafora J.W."/>
            <person name="Aime M.C."/>
        </authorList>
    </citation>
    <scope>NUCLEOTIDE SEQUENCE [LARGE SCALE GENOMIC DNA]</scope>
    <source>
        <strain evidence="1 2">SA 807</strain>
    </source>
</reference>
<dbReference type="EMBL" id="KZ820140">
    <property type="protein sequence ID" value="PWN48805.1"/>
    <property type="molecule type" value="Genomic_DNA"/>
</dbReference>
<evidence type="ECO:0000313" key="2">
    <source>
        <dbReference type="Proteomes" id="UP000245626"/>
    </source>
</evidence>